<evidence type="ECO:0000313" key="2">
    <source>
        <dbReference type="Proteomes" id="UP000236724"/>
    </source>
</evidence>
<dbReference type="EMBL" id="FMSV02000052">
    <property type="protein sequence ID" value="SEH04463.1"/>
    <property type="molecule type" value="Genomic_DNA"/>
</dbReference>
<protein>
    <submittedName>
        <fullName evidence="1">Uncharacterized protein</fullName>
    </submittedName>
</protein>
<proteinExistence type="predicted"/>
<evidence type="ECO:0000313" key="1">
    <source>
        <dbReference type="EMBL" id="SEH04463.1"/>
    </source>
</evidence>
<dbReference type="Proteomes" id="UP000236724">
    <property type="component" value="Unassembled WGS sequence"/>
</dbReference>
<reference evidence="1 2" key="1">
    <citation type="submission" date="2016-10" db="EMBL/GenBank/DDBJ databases">
        <authorList>
            <person name="de Groot N.N."/>
        </authorList>
    </citation>
    <scope>NUCLEOTIDE SEQUENCE [LARGE SCALE GENOMIC DNA]</scope>
    <source>
        <strain evidence="1">MBHS1</strain>
    </source>
</reference>
<sequence length="131" mass="14601">MQQNMLTLFGIFLISLTQFAILGESAFAAEKSSGERADKAEFKKPNCMAMEWKDILPCVAQKLSLSQKPDGNGDRAGNGKLPLKTWMAVIGQKTDDSATYCYPQPHPVFICVCGVQTTVKRRHCMLWLRTT</sequence>
<name>A0A1H6F4H2_9GAMM</name>
<dbReference type="RefSeq" id="WP_103918530.1">
    <property type="nucleotide sequence ID" value="NZ_FMSV02000052.1"/>
</dbReference>
<dbReference type="AlphaFoldDB" id="A0A1H6F4H2"/>
<keyword evidence="2" id="KW-1185">Reference proteome</keyword>
<accession>A0A1H6F4H2</accession>
<gene>
    <name evidence="1" type="ORF">MBHS_00309</name>
</gene>
<organism evidence="1 2">
    <name type="scientific">Candidatus Venteria ishoeyi</name>
    <dbReference type="NCBI Taxonomy" id="1899563"/>
    <lineage>
        <taxon>Bacteria</taxon>
        <taxon>Pseudomonadati</taxon>
        <taxon>Pseudomonadota</taxon>
        <taxon>Gammaproteobacteria</taxon>
        <taxon>Thiotrichales</taxon>
        <taxon>Thiotrichaceae</taxon>
        <taxon>Venteria</taxon>
    </lineage>
</organism>